<dbReference type="FunFam" id="3.40.50.880:FF:000015">
    <property type="entry name" value="Protein DJ-1 homolog C"/>
    <property type="match status" value="2"/>
</dbReference>
<dbReference type="OMA" id="TEARMCE"/>
<dbReference type="Proteomes" id="UP000001514">
    <property type="component" value="Unassembled WGS sequence"/>
</dbReference>
<dbReference type="eggNOG" id="KOG2764">
    <property type="taxonomic scope" value="Eukaryota"/>
</dbReference>
<dbReference type="Pfam" id="PF01965">
    <property type="entry name" value="DJ-1_PfpI"/>
    <property type="match status" value="2"/>
</dbReference>
<dbReference type="InterPro" id="IPR006287">
    <property type="entry name" value="DJ-1"/>
</dbReference>
<dbReference type="PANTHER" id="PTHR48094:SF12">
    <property type="entry name" value="PARKINSON DISEASE PROTEIN 7 HOMOLOG"/>
    <property type="match status" value="1"/>
</dbReference>
<sequence length="390" mass="41105">MFALSQVLVPVADGTEEMEAVIVIDVLRRAGAHVTVASVGQEPKVTASRGVKLVADAIVSECGDEKYDLVVLPGGMPGAEHLRDSKALEDITRGQAQEQRAYAAICAAPAVALESWGLLNGLKATCYPSFVSKLSDPSSAESRVVKDGLVVTSRGPGTAMEFALTLVEQLYGKEKTQEVSKGLILLEGKPTKLEFNQTAWAAKVPSKPQVLVPIANGSEEMEAVIIIDVLRRAGMGVVVASVEETLQIVASRKVKIEADNLIGEVSSAHFDAIFLPGGMPGAEHLRDSKELQSILARQAKDSRVYGAICASPAVVLEANKILAGKKATAFPAFQSKLSDQSAVEARVVIDGLVATSQGPGTAMEFALAIVDKFSGKDSAVKTAEAMLFSY</sequence>
<evidence type="ECO:0000256" key="2">
    <source>
        <dbReference type="ARBA" id="ARBA00022737"/>
    </source>
</evidence>
<dbReference type="EMBL" id="GL377609">
    <property type="protein sequence ID" value="EFJ18666.1"/>
    <property type="molecule type" value="Genomic_DNA"/>
</dbReference>
<evidence type="ECO:0000313" key="4">
    <source>
        <dbReference type="EMBL" id="EFJ18666.1"/>
    </source>
</evidence>
<dbReference type="SUPFAM" id="SSF52317">
    <property type="entry name" value="Class I glutamine amidotransferase-like"/>
    <property type="match status" value="2"/>
</dbReference>
<dbReference type="InParanoid" id="D8SAX0"/>
<dbReference type="FunCoup" id="D8SAX0">
    <property type="interactions" value="1515"/>
</dbReference>
<name>D8SAX0_SELML</name>
<feature type="domain" description="DJ-1/PfpI" evidence="3">
    <location>
        <begin position="6"/>
        <end position="169"/>
    </location>
</feature>
<organism evidence="5">
    <name type="scientific">Selaginella moellendorffii</name>
    <name type="common">Spikemoss</name>
    <dbReference type="NCBI Taxonomy" id="88036"/>
    <lineage>
        <taxon>Eukaryota</taxon>
        <taxon>Viridiplantae</taxon>
        <taxon>Streptophyta</taxon>
        <taxon>Embryophyta</taxon>
        <taxon>Tracheophyta</taxon>
        <taxon>Lycopodiopsida</taxon>
        <taxon>Selaginellales</taxon>
        <taxon>Selaginellaceae</taxon>
        <taxon>Selaginella</taxon>
    </lineage>
</organism>
<dbReference type="Gramene" id="EFJ18666">
    <property type="protein sequence ID" value="EFJ18666"/>
    <property type="gene ID" value="SELMODRAFT_112362"/>
</dbReference>
<dbReference type="GO" id="GO:1903189">
    <property type="term" value="P:glyoxal metabolic process"/>
    <property type="evidence" value="ECO:0000318"/>
    <property type="project" value="GO_Central"/>
</dbReference>
<dbReference type="PANTHER" id="PTHR48094">
    <property type="entry name" value="PROTEIN/NUCLEIC ACID DEGLYCASE DJ-1-RELATED"/>
    <property type="match status" value="1"/>
</dbReference>
<dbReference type="NCBIfam" id="TIGR01383">
    <property type="entry name" value="not_thiJ"/>
    <property type="match status" value="2"/>
</dbReference>
<dbReference type="KEGG" id="smo:SELMODRAFT_112362"/>
<comment type="similarity">
    <text evidence="1">Belongs to the peptidase C56 family.</text>
</comment>
<keyword evidence="5" id="KW-1185">Reference proteome</keyword>
<dbReference type="InterPro" id="IPR002818">
    <property type="entry name" value="DJ-1/PfpI"/>
</dbReference>
<keyword evidence="2" id="KW-0677">Repeat</keyword>
<evidence type="ECO:0000313" key="5">
    <source>
        <dbReference type="Proteomes" id="UP000001514"/>
    </source>
</evidence>
<dbReference type="STRING" id="88036.D8SAX0"/>
<dbReference type="Gene3D" id="3.40.50.880">
    <property type="match status" value="2"/>
</dbReference>
<evidence type="ECO:0000256" key="1">
    <source>
        <dbReference type="ARBA" id="ARBA00008542"/>
    </source>
</evidence>
<dbReference type="AlphaFoldDB" id="D8SAX0"/>
<gene>
    <name evidence="4" type="ORF">SELMODRAFT_112362</name>
</gene>
<dbReference type="InterPro" id="IPR050325">
    <property type="entry name" value="Prot/Nucl_acid_deglycase"/>
</dbReference>
<dbReference type="OrthoDB" id="543156at2759"/>
<protein>
    <recommendedName>
        <fullName evidence="3">DJ-1/PfpI domain-containing protein</fullName>
    </recommendedName>
</protein>
<reference evidence="4 5" key="1">
    <citation type="journal article" date="2011" name="Science">
        <title>The Selaginella genome identifies genetic changes associated with the evolution of vascular plants.</title>
        <authorList>
            <person name="Banks J.A."/>
            <person name="Nishiyama T."/>
            <person name="Hasebe M."/>
            <person name="Bowman J.L."/>
            <person name="Gribskov M."/>
            <person name="dePamphilis C."/>
            <person name="Albert V.A."/>
            <person name="Aono N."/>
            <person name="Aoyama T."/>
            <person name="Ambrose B.A."/>
            <person name="Ashton N.W."/>
            <person name="Axtell M.J."/>
            <person name="Barker E."/>
            <person name="Barker M.S."/>
            <person name="Bennetzen J.L."/>
            <person name="Bonawitz N.D."/>
            <person name="Chapple C."/>
            <person name="Cheng C."/>
            <person name="Correa L.G."/>
            <person name="Dacre M."/>
            <person name="DeBarry J."/>
            <person name="Dreyer I."/>
            <person name="Elias M."/>
            <person name="Engstrom E.M."/>
            <person name="Estelle M."/>
            <person name="Feng L."/>
            <person name="Finet C."/>
            <person name="Floyd S.K."/>
            <person name="Frommer W.B."/>
            <person name="Fujita T."/>
            <person name="Gramzow L."/>
            <person name="Gutensohn M."/>
            <person name="Harholt J."/>
            <person name="Hattori M."/>
            <person name="Heyl A."/>
            <person name="Hirai T."/>
            <person name="Hiwatashi Y."/>
            <person name="Ishikawa M."/>
            <person name="Iwata M."/>
            <person name="Karol K.G."/>
            <person name="Koehler B."/>
            <person name="Kolukisaoglu U."/>
            <person name="Kubo M."/>
            <person name="Kurata T."/>
            <person name="Lalonde S."/>
            <person name="Li K."/>
            <person name="Li Y."/>
            <person name="Litt A."/>
            <person name="Lyons E."/>
            <person name="Manning G."/>
            <person name="Maruyama T."/>
            <person name="Michael T.P."/>
            <person name="Mikami K."/>
            <person name="Miyazaki S."/>
            <person name="Morinaga S."/>
            <person name="Murata T."/>
            <person name="Mueller-Roeber B."/>
            <person name="Nelson D.R."/>
            <person name="Obara M."/>
            <person name="Oguri Y."/>
            <person name="Olmstead R.G."/>
            <person name="Onodera N."/>
            <person name="Petersen B.L."/>
            <person name="Pils B."/>
            <person name="Prigge M."/>
            <person name="Rensing S.A."/>
            <person name="Riano-Pachon D.M."/>
            <person name="Roberts A.W."/>
            <person name="Sato Y."/>
            <person name="Scheller H.V."/>
            <person name="Schulz B."/>
            <person name="Schulz C."/>
            <person name="Shakirov E.V."/>
            <person name="Shibagaki N."/>
            <person name="Shinohara N."/>
            <person name="Shippen D.E."/>
            <person name="Soerensen I."/>
            <person name="Sotooka R."/>
            <person name="Sugimoto N."/>
            <person name="Sugita M."/>
            <person name="Sumikawa N."/>
            <person name="Tanurdzic M."/>
            <person name="Theissen G."/>
            <person name="Ulvskov P."/>
            <person name="Wakazuki S."/>
            <person name="Weng J.K."/>
            <person name="Willats W.W."/>
            <person name="Wipf D."/>
            <person name="Wolf P.G."/>
            <person name="Yang L."/>
            <person name="Zimmer A.D."/>
            <person name="Zhu Q."/>
            <person name="Mitros T."/>
            <person name="Hellsten U."/>
            <person name="Loque D."/>
            <person name="Otillar R."/>
            <person name="Salamov A."/>
            <person name="Schmutz J."/>
            <person name="Shapiro H."/>
            <person name="Lindquist E."/>
            <person name="Lucas S."/>
            <person name="Rokhsar D."/>
            <person name="Grigoriev I.V."/>
        </authorList>
    </citation>
    <scope>NUCLEOTIDE SEQUENCE [LARGE SCALE GENOMIC DNA]</scope>
</reference>
<dbReference type="HOGENOM" id="CLU_000445_44_0_1"/>
<accession>D8SAX0</accession>
<proteinExistence type="inferred from homology"/>
<feature type="domain" description="DJ-1/PfpI" evidence="3">
    <location>
        <begin position="209"/>
        <end position="371"/>
    </location>
</feature>
<dbReference type="InterPro" id="IPR029062">
    <property type="entry name" value="Class_I_gatase-like"/>
</dbReference>
<dbReference type="CDD" id="cd03135">
    <property type="entry name" value="GATase1_DJ-1"/>
    <property type="match status" value="2"/>
</dbReference>
<dbReference type="GO" id="GO:0005737">
    <property type="term" value="C:cytoplasm"/>
    <property type="evidence" value="ECO:0000318"/>
    <property type="project" value="GO_Central"/>
</dbReference>
<evidence type="ECO:0000259" key="3">
    <source>
        <dbReference type="Pfam" id="PF01965"/>
    </source>
</evidence>